<reference evidence="11 12" key="1">
    <citation type="journal article" date="2016" name="Mol. Biol. Evol.">
        <title>Comparative Genomics of Early-Diverging Mushroom-Forming Fungi Provides Insights into the Origins of Lignocellulose Decay Capabilities.</title>
        <authorList>
            <person name="Nagy L.G."/>
            <person name="Riley R."/>
            <person name="Tritt A."/>
            <person name="Adam C."/>
            <person name="Daum C."/>
            <person name="Floudas D."/>
            <person name="Sun H."/>
            <person name="Yadav J.S."/>
            <person name="Pangilinan J."/>
            <person name="Larsson K.H."/>
            <person name="Matsuura K."/>
            <person name="Barry K."/>
            <person name="Labutti K."/>
            <person name="Kuo R."/>
            <person name="Ohm R.A."/>
            <person name="Bhattacharya S.S."/>
            <person name="Shirouzu T."/>
            <person name="Yoshinaga Y."/>
            <person name="Martin F.M."/>
            <person name="Grigoriev I.V."/>
            <person name="Hibbett D.S."/>
        </authorList>
    </citation>
    <scope>NUCLEOTIDE SEQUENCE [LARGE SCALE GENOMIC DNA]</scope>
    <source>
        <strain evidence="11 12">CBS 109695</strain>
    </source>
</reference>
<dbReference type="GO" id="GO:0006506">
    <property type="term" value="P:GPI anchor biosynthetic process"/>
    <property type="evidence" value="ECO:0007669"/>
    <property type="project" value="UniProtKB-UniPathway"/>
</dbReference>
<evidence type="ECO:0000256" key="5">
    <source>
        <dbReference type="ARBA" id="ARBA00022692"/>
    </source>
</evidence>
<dbReference type="Pfam" id="PF08320">
    <property type="entry name" value="PIG-X"/>
    <property type="match status" value="1"/>
</dbReference>
<evidence type="ECO:0000256" key="7">
    <source>
        <dbReference type="ARBA" id="ARBA00022989"/>
    </source>
</evidence>
<comment type="subcellular location">
    <subcellularLocation>
        <location evidence="1 10">Endoplasmic reticulum membrane</location>
        <topology evidence="1 10">Single-pass membrane protein</topology>
    </subcellularLocation>
</comment>
<dbReference type="PANTHER" id="PTHR28650:SF1">
    <property type="entry name" value="PHOSPHATIDYLINOSITOL-GLYCAN BIOSYNTHESIS CLASS X PROTEIN"/>
    <property type="match status" value="1"/>
</dbReference>
<keyword evidence="5 10" id="KW-0812">Transmembrane</keyword>
<protein>
    <recommendedName>
        <fullName evidence="10">Protein PBN1</fullName>
    </recommendedName>
</protein>
<evidence type="ECO:0000256" key="10">
    <source>
        <dbReference type="RuleBase" id="RU366056"/>
    </source>
</evidence>
<accession>A0A166SZ11</accession>
<evidence type="ECO:0000256" key="4">
    <source>
        <dbReference type="ARBA" id="ARBA00022502"/>
    </source>
</evidence>
<dbReference type="STRING" id="436010.A0A166SZ11"/>
<comment type="function">
    <text evidence="10">Required for proper folding and/or the stability of a subset of proteins in the endoplasmic reticulum. Component of glycosylphosphatidylinositol-mannosyltransferase 1 which transfers the first of the 4 mannoses in the GPI-anchor precursors during GPI-anchor biosynthesis. Probably acts by stabilizing the mannosyltransferase GPI14.</text>
</comment>
<dbReference type="InterPro" id="IPR040039">
    <property type="entry name" value="PIGX"/>
</dbReference>
<keyword evidence="9" id="KW-0325">Glycoprotein</keyword>
<feature type="transmembrane region" description="Helical" evidence="10">
    <location>
        <begin position="188"/>
        <end position="206"/>
    </location>
</feature>
<proteinExistence type="inferred from homology"/>
<gene>
    <name evidence="11" type="ORF">FIBSPDRAFT_946499</name>
</gene>
<keyword evidence="12" id="KW-1185">Reference proteome</keyword>
<keyword evidence="7 10" id="KW-1133">Transmembrane helix</keyword>
<dbReference type="Proteomes" id="UP000076532">
    <property type="component" value="Unassembled WGS sequence"/>
</dbReference>
<dbReference type="UniPathway" id="UPA00196"/>
<dbReference type="SMART" id="SM00780">
    <property type="entry name" value="PIG-X"/>
    <property type="match status" value="1"/>
</dbReference>
<evidence type="ECO:0000313" key="11">
    <source>
        <dbReference type="EMBL" id="KZP29997.1"/>
    </source>
</evidence>
<evidence type="ECO:0000313" key="12">
    <source>
        <dbReference type="Proteomes" id="UP000076532"/>
    </source>
</evidence>
<dbReference type="InterPro" id="IPR013233">
    <property type="entry name" value="PIG-X/PBN1"/>
</dbReference>
<keyword evidence="4 10" id="KW-0337">GPI-anchor biosynthesis</keyword>
<evidence type="ECO:0000256" key="9">
    <source>
        <dbReference type="ARBA" id="ARBA00023180"/>
    </source>
</evidence>
<dbReference type="PANTHER" id="PTHR28650">
    <property type="entry name" value="PHOSPHATIDYLINOSITOL-GLYCAN BIOSYNTHESIS CLASS X PROTEIN"/>
    <property type="match status" value="1"/>
</dbReference>
<evidence type="ECO:0000256" key="1">
    <source>
        <dbReference type="ARBA" id="ARBA00004389"/>
    </source>
</evidence>
<evidence type="ECO:0000256" key="2">
    <source>
        <dbReference type="ARBA" id="ARBA00004687"/>
    </source>
</evidence>
<evidence type="ECO:0000256" key="3">
    <source>
        <dbReference type="ARBA" id="ARBA00010345"/>
    </source>
</evidence>
<dbReference type="EMBL" id="KV417496">
    <property type="protein sequence ID" value="KZP29997.1"/>
    <property type="molecule type" value="Genomic_DNA"/>
</dbReference>
<evidence type="ECO:0000256" key="6">
    <source>
        <dbReference type="ARBA" id="ARBA00022824"/>
    </source>
</evidence>
<evidence type="ECO:0000256" key="8">
    <source>
        <dbReference type="ARBA" id="ARBA00023136"/>
    </source>
</evidence>
<name>A0A166SZ11_9AGAM</name>
<comment type="pathway">
    <text evidence="2 10">Glycolipid biosynthesis; glycosylphosphatidylinositol-anchor biosynthesis.</text>
</comment>
<dbReference type="AlphaFoldDB" id="A0A166SZ11"/>
<keyword evidence="8 10" id="KW-0472">Membrane</keyword>
<comment type="similarity">
    <text evidence="3 10">Belongs to the PIGX family.</text>
</comment>
<dbReference type="GO" id="GO:0005789">
    <property type="term" value="C:endoplasmic reticulum membrane"/>
    <property type="evidence" value="ECO:0007669"/>
    <property type="project" value="UniProtKB-SubCell"/>
</dbReference>
<organism evidence="11 12">
    <name type="scientific">Athelia psychrophila</name>
    <dbReference type="NCBI Taxonomy" id="1759441"/>
    <lineage>
        <taxon>Eukaryota</taxon>
        <taxon>Fungi</taxon>
        <taxon>Dikarya</taxon>
        <taxon>Basidiomycota</taxon>
        <taxon>Agaricomycotina</taxon>
        <taxon>Agaricomycetes</taxon>
        <taxon>Agaricomycetidae</taxon>
        <taxon>Atheliales</taxon>
        <taxon>Atheliaceae</taxon>
        <taxon>Athelia</taxon>
    </lineage>
</organism>
<sequence length="222" mass="24045">MTLLSSHLTSVEGFHTTFSSNITIHNPADIEGCSLHFLYRLPPRIFADPYELANYAAFYSFKSSGTTNLELPVTAVSAEGSAILLQVNLPDISTSGKASVMVDLPLHARYGALDQPAAIEVADPTCFWVCPRLYYHPMQSMPEMPLEFAASFNTSSSVFIMAGKDPSTSVAVMHVPVGHAADSPQVEAITSAVVVLGFLYLLYIAVQTAANISKRHQHVKVK</sequence>
<dbReference type="OrthoDB" id="5546453at2759"/>
<keyword evidence="6 10" id="KW-0256">Endoplasmic reticulum</keyword>